<dbReference type="PANTHER" id="PTHR45648:SF22">
    <property type="entry name" value="GDSL LIPASE_ACYLHYDROLASE FAMILY PROTEIN (AFU_ORTHOLOGUE AFUA_4G14700)"/>
    <property type="match status" value="1"/>
</dbReference>
<organism evidence="3 4">
    <name type="scientific">Smittium simulii</name>
    <dbReference type="NCBI Taxonomy" id="133385"/>
    <lineage>
        <taxon>Eukaryota</taxon>
        <taxon>Fungi</taxon>
        <taxon>Fungi incertae sedis</taxon>
        <taxon>Zoopagomycota</taxon>
        <taxon>Kickxellomycotina</taxon>
        <taxon>Harpellomycetes</taxon>
        <taxon>Harpellales</taxon>
        <taxon>Legeriomycetaceae</taxon>
        <taxon>Smittium</taxon>
    </lineage>
</organism>
<dbReference type="GO" id="GO:0016787">
    <property type="term" value="F:hydrolase activity"/>
    <property type="evidence" value="ECO:0007669"/>
    <property type="project" value="UniProtKB-KW"/>
</dbReference>
<feature type="transmembrane region" description="Helical" evidence="2">
    <location>
        <begin position="335"/>
        <end position="357"/>
    </location>
</feature>
<keyword evidence="2" id="KW-0472">Membrane</keyword>
<evidence type="ECO:0000256" key="2">
    <source>
        <dbReference type="SAM" id="Phobius"/>
    </source>
</evidence>
<gene>
    <name evidence="3" type="ORF">BB561_001047</name>
</gene>
<keyword evidence="2" id="KW-0812">Transmembrane</keyword>
<evidence type="ECO:0000313" key="3">
    <source>
        <dbReference type="EMBL" id="PVU96649.1"/>
    </source>
</evidence>
<dbReference type="Gene3D" id="3.40.50.1110">
    <property type="entry name" value="SGNH hydrolase"/>
    <property type="match status" value="1"/>
</dbReference>
<protein>
    <submittedName>
        <fullName evidence="3">Uncharacterized protein</fullName>
    </submittedName>
</protein>
<reference evidence="3 4" key="1">
    <citation type="journal article" date="2018" name="MBio">
        <title>Comparative Genomics Reveals the Core Gene Toolbox for the Fungus-Insect Symbiosis.</title>
        <authorList>
            <person name="Wang Y."/>
            <person name="Stata M."/>
            <person name="Wang W."/>
            <person name="Stajich J.E."/>
            <person name="White M.M."/>
            <person name="Moncalvo J.M."/>
        </authorList>
    </citation>
    <scope>NUCLEOTIDE SEQUENCE [LARGE SCALE GENOMIC DNA]</scope>
    <source>
        <strain evidence="3 4">SWE-8-4</strain>
    </source>
</reference>
<dbReference type="OrthoDB" id="1600564at2759"/>
<dbReference type="Proteomes" id="UP000245383">
    <property type="component" value="Unassembled WGS sequence"/>
</dbReference>
<name>A0A2T9YWE4_9FUNG</name>
<sequence length="358" mass="40131">MSDIGNSLNTTNPARWFGRFSNGPVWNEYTCYYNNYTLINYAIEDSVTNHTIFNVFGNVPQKSPSIVDQIQNFTTTFKNAFNNRSIENDIAVIQLSLNDLSLYASLVKSNGLQDTNFVKKLVTSIYNSVNTLNSFGYKKIIVTDIPEIKYLPFKDMVDPQMVKIIQEMTPKINRLIFQTIVSYARSNRKDLDWIKTVSIDTMFQLSKKSSVTDALGITYSNIPCNNVSPTNVLISTCTDPDQYFFNDATSLSTKVHALIGAVFSQVINNTSFSYDPISIISLIPRFNITGAGSFNNFLYFANTSQTGMVNVSEYNFNSTLDSASNISNQKNSASISSLIFSNTFVYFTAFLSITVLLL</sequence>
<accession>A0A2T9YWE4</accession>
<keyword evidence="4" id="KW-1185">Reference proteome</keyword>
<evidence type="ECO:0000313" key="4">
    <source>
        <dbReference type="Proteomes" id="UP000245383"/>
    </source>
</evidence>
<keyword evidence="1" id="KW-0378">Hydrolase</keyword>
<dbReference type="InterPro" id="IPR051058">
    <property type="entry name" value="GDSL_Est/Lipase"/>
</dbReference>
<dbReference type="STRING" id="133385.A0A2T9YWE4"/>
<keyword evidence="2" id="KW-1133">Transmembrane helix</keyword>
<dbReference type="PANTHER" id="PTHR45648">
    <property type="entry name" value="GDSL LIPASE/ACYLHYDROLASE FAMILY PROTEIN (AFU_ORTHOLOGUE AFUA_4G14700)"/>
    <property type="match status" value="1"/>
</dbReference>
<proteinExistence type="predicted"/>
<dbReference type="InterPro" id="IPR036514">
    <property type="entry name" value="SGNH_hydro_sf"/>
</dbReference>
<dbReference type="EMBL" id="MBFR01000027">
    <property type="protein sequence ID" value="PVU96649.1"/>
    <property type="molecule type" value="Genomic_DNA"/>
</dbReference>
<evidence type="ECO:0000256" key="1">
    <source>
        <dbReference type="ARBA" id="ARBA00022801"/>
    </source>
</evidence>
<dbReference type="AlphaFoldDB" id="A0A2T9YWE4"/>
<comment type="caution">
    <text evidence="3">The sequence shown here is derived from an EMBL/GenBank/DDBJ whole genome shotgun (WGS) entry which is preliminary data.</text>
</comment>